<evidence type="ECO:0000313" key="2">
    <source>
        <dbReference type="Proteomes" id="UP000092993"/>
    </source>
</evidence>
<sequence>MSPVRLSPDLVKNVFPDVGDGCVATSADLINKFNFSKMDFVDVKKPDHLLISLAPSFGKLNREEMIQLEDGIKVLIASVNKSLCGIPERELRFESVIQMFLQNPIAEPIHSSTPDIVRESFFLPFVEDLPRKITTKPEDPPHKPDVSHTVAKSQAAPVPVQFKLPARPSIASEVNLWFQKVVGDREVIHSTMINERTFATIISSMRPASIVGRAFGNEGTAREKLIMDICVMRYPDTVVPYFNIFRIQLLGWQDTKSDGLASSLPLSTF</sequence>
<proteinExistence type="predicted"/>
<organism evidence="1 2">
    <name type="scientific">Grifola frondosa</name>
    <name type="common">Maitake</name>
    <name type="synonym">Polyporus frondosus</name>
    <dbReference type="NCBI Taxonomy" id="5627"/>
    <lineage>
        <taxon>Eukaryota</taxon>
        <taxon>Fungi</taxon>
        <taxon>Dikarya</taxon>
        <taxon>Basidiomycota</taxon>
        <taxon>Agaricomycotina</taxon>
        <taxon>Agaricomycetes</taxon>
        <taxon>Polyporales</taxon>
        <taxon>Grifolaceae</taxon>
        <taxon>Grifola</taxon>
    </lineage>
</organism>
<keyword evidence="2" id="KW-1185">Reference proteome</keyword>
<dbReference type="EMBL" id="LUGG01000015">
    <property type="protein sequence ID" value="OBZ69816.1"/>
    <property type="molecule type" value="Genomic_DNA"/>
</dbReference>
<comment type="caution">
    <text evidence="1">The sequence shown here is derived from an EMBL/GenBank/DDBJ whole genome shotgun (WGS) entry which is preliminary data.</text>
</comment>
<dbReference type="AlphaFoldDB" id="A0A1C7M011"/>
<evidence type="ECO:0000313" key="1">
    <source>
        <dbReference type="EMBL" id="OBZ69816.1"/>
    </source>
</evidence>
<name>A0A1C7M011_GRIFR</name>
<dbReference type="Proteomes" id="UP000092993">
    <property type="component" value="Unassembled WGS sequence"/>
</dbReference>
<protein>
    <submittedName>
        <fullName evidence="1">Uncharacterized protein</fullName>
    </submittedName>
</protein>
<reference evidence="1 2" key="1">
    <citation type="submission" date="2016-03" db="EMBL/GenBank/DDBJ databases">
        <title>Whole genome sequencing of Grifola frondosa 9006-11.</title>
        <authorList>
            <person name="Min B."/>
            <person name="Park H."/>
            <person name="Kim J.-G."/>
            <person name="Cho H."/>
            <person name="Oh Y.-L."/>
            <person name="Kong W.-S."/>
            <person name="Choi I.-G."/>
        </authorList>
    </citation>
    <scope>NUCLEOTIDE SEQUENCE [LARGE SCALE GENOMIC DNA]</scope>
    <source>
        <strain evidence="1 2">9006-11</strain>
    </source>
</reference>
<accession>A0A1C7M011</accession>
<gene>
    <name evidence="1" type="ORF">A0H81_10528</name>
</gene>
<dbReference type="OrthoDB" id="2735833at2759"/>